<organism evidence="3 4">
    <name type="scientific">Rhipicephalus sanguineus</name>
    <name type="common">Brown dog tick</name>
    <name type="synonym">Ixodes sanguineus</name>
    <dbReference type="NCBI Taxonomy" id="34632"/>
    <lineage>
        <taxon>Eukaryota</taxon>
        <taxon>Metazoa</taxon>
        <taxon>Ecdysozoa</taxon>
        <taxon>Arthropoda</taxon>
        <taxon>Chelicerata</taxon>
        <taxon>Arachnida</taxon>
        <taxon>Acari</taxon>
        <taxon>Parasitiformes</taxon>
        <taxon>Ixodida</taxon>
        <taxon>Ixodoidea</taxon>
        <taxon>Ixodidae</taxon>
        <taxon>Rhipicephalinae</taxon>
        <taxon>Rhipicephalus</taxon>
        <taxon>Rhipicephalus</taxon>
    </lineage>
</organism>
<feature type="region of interest" description="Disordered" evidence="1">
    <location>
        <begin position="669"/>
        <end position="733"/>
    </location>
</feature>
<evidence type="ECO:0000256" key="2">
    <source>
        <dbReference type="SAM" id="Phobius"/>
    </source>
</evidence>
<keyword evidence="2" id="KW-0472">Membrane</keyword>
<keyword evidence="2" id="KW-0812">Transmembrane</keyword>
<reference evidence="3" key="2">
    <citation type="submission" date="2021-09" db="EMBL/GenBank/DDBJ databases">
        <authorList>
            <person name="Jia N."/>
            <person name="Wang J."/>
            <person name="Shi W."/>
            <person name="Du L."/>
            <person name="Sun Y."/>
            <person name="Zhan W."/>
            <person name="Jiang J."/>
            <person name="Wang Q."/>
            <person name="Zhang B."/>
            <person name="Ji P."/>
            <person name="Sakyi L.B."/>
            <person name="Cui X."/>
            <person name="Yuan T."/>
            <person name="Jiang B."/>
            <person name="Yang W."/>
            <person name="Lam T.T.-Y."/>
            <person name="Chang Q."/>
            <person name="Ding S."/>
            <person name="Wang X."/>
            <person name="Zhu J."/>
            <person name="Ruan X."/>
            <person name="Zhao L."/>
            <person name="Wei J."/>
            <person name="Que T."/>
            <person name="Du C."/>
            <person name="Cheng J."/>
            <person name="Dai P."/>
            <person name="Han X."/>
            <person name="Huang E."/>
            <person name="Gao Y."/>
            <person name="Liu J."/>
            <person name="Shao H."/>
            <person name="Ye R."/>
            <person name="Li L."/>
            <person name="Wei W."/>
            <person name="Wang X."/>
            <person name="Wang C."/>
            <person name="Huo Q."/>
            <person name="Li W."/>
            <person name="Guo W."/>
            <person name="Chen H."/>
            <person name="Chen S."/>
            <person name="Zhou L."/>
            <person name="Zhou L."/>
            <person name="Ni X."/>
            <person name="Tian J."/>
            <person name="Zhou Y."/>
            <person name="Sheng Y."/>
            <person name="Liu T."/>
            <person name="Pan Y."/>
            <person name="Xia L."/>
            <person name="Li J."/>
            <person name="Zhao F."/>
            <person name="Cao W."/>
        </authorList>
    </citation>
    <scope>NUCLEOTIDE SEQUENCE</scope>
    <source>
        <strain evidence="3">Rsan-2018</strain>
        <tissue evidence="3">Larvae</tissue>
    </source>
</reference>
<keyword evidence="4" id="KW-1185">Reference proteome</keyword>
<accession>A0A9D4PDQ2</accession>
<dbReference type="AlphaFoldDB" id="A0A9D4PDQ2"/>
<evidence type="ECO:0000313" key="3">
    <source>
        <dbReference type="EMBL" id="KAH7938789.1"/>
    </source>
</evidence>
<name>A0A9D4PDQ2_RHISA</name>
<evidence type="ECO:0008006" key="5">
    <source>
        <dbReference type="Google" id="ProtNLM"/>
    </source>
</evidence>
<evidence type="ECO:0000256" key="1">
    <source>
        <dbReference type="SAM" id="MobiDB-lite"/>
    </source>
</evidence>
<dbReference type="Gene3D" id="3.20.20.80">
    <property type="entry name" value="Glycosidases"/>
    <property type="match status" value="1"/>
</dbReference>
<dbReference type="VEuPathDB" id="VectorBase:RSAN_025832"/>
<dbReference type="EMBL" id="JABSTV010001254">
    <property type="protein sequence ID" value="KAH7938789.1"/>
    <property type="molecule type" value="Genomic_DNA"/>
</dbReference>
<dbReference type="InterPro" id="IPR017853">
    <property type="entry name" value="GH"/>
</dbReference>
<protein>
    <recommendedName>
        <fullName evidence="5">Chitinase</fullName>
    </recommendedName>
</protein>
<gene>
    <name evidence="3" type="ORF">HPB52_000324</name>
</gene>
<dbReference type="SUPFAM" id="SSF51445">
    <property type="entry name" value="(Trans)glycosidases"/>
    <property type="match status" value="1"/>
</dbReference>
<feature type="transmembrane region" description="Helical" evidence="2">
    <location>
        <begin position="868"/>
        <end position="886"/>
    </location>
</feature>
<keyword evidence="2" id="KW-1133">Transmembrane helix</keyword>
<reference evidence="3" key="1">
    <citation type="journal article" date="2020" name="Cell">
        <title>Large-Scale Comparative Analyses of Tick Genomes Elucidate Their Genetic Diversity and Vector Capacities.</title>
        <authorList>
            <consortium name="Tick Genome and Microbiome Consortium (TIGMIC)"/>
            <person name="Jia N."/>
            <person name="Wang J."/>
            <person name="Shi W."/>
            <person name="Du L."/>
            <person name="Sun Y."/>
            <person name="Zhan W."/>
            <person name="Jiang J.F."/>
            <person name="Wang Q."/>
            <person name="Zhang B."/>
            <person name="Ji P."/>
            <person name="Bell-Sakyi L."/>
            <person name="Cui X.M."/>
            <person name="Yuan T.T."/>
            <person name="Jiang B.G."/>
            <person name="Yang W.F."/>
            <person name="Lam T.T."/>
            <person name="Chang Q.C."/>
            <person name="Ding S.J."/>
            <person name="Wang X.J."/>
            <person name="Zhu J.G."/>
            <person name="Ruan X.D."/>
            <person name="Zhao L."/>
            <person name="Wei J.T."/>
            <person name="Ye R.Z."/>
            <person name="Que T.C."/>
            <person name="Du C.H."/>
            <person name="Zhou Y.H."/>
            <person name="Cheng J.X."/>
            <person name="Dai P.F."/>
            <person name="Guo W.B."/>
            <person name="Han X.H."/>
            <person name="Huang E.J."/>
            <person name="Li L.F."/>
            <person name="Wei W."/>
            <person name="Gao Y.C."/>
            <person name="Liu J.Z."/>
            <person name="Shao H.Z."/>
            <person name="Wang X."/>
            <person name="Wang C.C."/>
            <person name="Yang T.C."/>
            <person name="Huo Q.B."/>
            <person name="Li W."/>
            <person name="Chen H.Y."/>
            <person name="Chen S.E."/>
            <person name="Zhou L.G."/>
            <person name="Ni X.B."/>
            <person name="Tian J.H."/>
            <person name="Sheng Y."/>
            <person name="Liu T."/>
            <person name="Pan Y.S."/>
            <person name="Xia L.Y."/>
            <person name="Li J."/>
            <person name="Zhao F."/>
            <person name="Cao W.C."/>
        </authorList>
    </citation>
    <scope>NUCLEOTIDE SEQUENCE</scope>
    <source>
        <strain evidence="3">Rsan-2018</strain>
    </source>
</reference>
<evidence type="ECO:0000313" key="4">
    <source>
        <dbReference type="Proteomes" id="UP000821837"/>
    </source>
</evidence>
<proteinExistence type="predicted"/>
<dbReference type="Proteomes" id="UP000821837">
    <property type="component" value="Chromosome 8"/>
</dbReference>
<feature type="transmembrane region" description="Helical" evidence="2">
    <location>
        <begin position="90"/>
        <end position="113"/>
    </location>
</feature>
<sequence>MPNIEVSTSTIDRLLDGHGYSVKLLTQRPVDRNRADVKQLRRRYAQWLQSEGTTLTRYYIDETNFNMASTAMSSIGPITQVQNKEGKRTIVLVGCIVIILLAIVDSVLFYFWLMAPAQARARTAAALRDRTGYDGDDSESGEYPILFDFADPRKVGGRSGAWRLCVTAGCSWLDTYMAAHPVEVSDPCDDFYVHACARHDRSVYEDGRARLMDAMVDALLDRSLVLTTPGDGVVAGAGVARRNQHRGDTRDEHLDMLKLCLSGDQPTVSTSDFDRRACQWVSLAARCHLPDNLGRSDADLRAYQRAWKALYFAPFLGPQANPLLSHLYGDASAPRVHACLTIMADVFEDAALTAAKQVLEQAVDDLERSVSQLGRDARLAMHEFTQYMMTEEAPDFEELALPGGISSQDRNDDLQVTLVDSYYGSAKDMDLFASQARLVESNRRRLLLVAPGLLGLLVNVSSSVEPFLVPALAKPLLRAMLADWKPEALSQAAPSARILDKLSRCFTTWINVSEPLSAEVAAEVVILEPLFQLYRYNATPDHATPAEYFQISDLSISYASSGPHLALDFTALVGRTLRYNPWFAIHMTHPPYYRDVCQDIGATCAYEMCGFTTPSTGQGRQSNNCPIEKGKYSINVTLPAPPLIDSQESLWRHSEPHRVIQQDLLATRPQDQADHSDAPTSHSSPIDGPSPESLSPSPTPVRAHELVALSPQRSRVSRGNEPGQRHPDGATEDTQLQDERVCIVLWVVGAALAFPLILSAWLVLVPFFVHANWTTRPPFSFTSQYTTSTVSSTPFTTTAVPLTSTSPWPNVPSACIAPVAWSTLPPRLNVSAPYSFGPSNESSRPVFCLYNNTRVNVWRNITNSRWDYVFATMPFAFCPYVVYWSVGIEDGNLTSRQPSFDEHYGLGRLRAIVDSLNFNTIKILLALGGYPEDAPHFSRLGWDKEVMGRLMGNVADALNMFGLNGITLHWVEARAGCDGPDDVTVLKTLLHSFRTCFNDRMLPDVMITIILELNRASQLVVQEAADVVDHFFLATQHEGRYTQRAFYEICEARTTAIHAAYRMFVSGLPSKTLRRSQLCLSDSLSLRLDFPCVLHFAKQASMDNLPDRMIMIDDASEVEKRLDWTEINVTTLASTPGDSSHVCVLLHDFDGDNYVDQCGGRFVRYALTRNYYYGSVGRRLFGNGYINALASCKFTPQRDEFLEMA</sequence>
<dbReference type="VEuPathDB" id="VectorBase:RSAN_034485"/>
<feature type="transmembrane region" description="Helical" evidence="2">
    <location>
        <begin position="743"/>
        <end position="769"/>
    </location>
</feature>
<comment type="caution">
    <text evidence="3">The sequence shown here is derived from an EMBL/GenBank/DDBJ whole genome shotgun (WGS) entry which is preliminary data.</text>
</comment>